<name>A0A0E4GB63_9FIRM</name>
<keyword evidence="1" id="KW-0690">Ribosome biogenesis</keyword>
<dbReference type="PANTHER" id="PTHR39178">
    <property type="entry name" value="HYPOTHETICAL RIBOSOME-ASSOCIATED PROTEIN"/>
    <property type="match status" value="1"/>
</dbReference>
<dbReference type="Proteomes" id="UP000045545">
    <property type="component" value="Unassembled WGS sequence"/>
</dbReference>
<accession>A0A0E4GB63</accession>
<proteinExistence type="inferred from homology"/>
<keyword evidence="2" id="KW-0645">Protease</keyword>
<dbReference type="STRING" id="690567.1898"/>
<dbReference type="OrthoDB" id="48998at2"/>
<evidence type="ECO:0000256" key="1">
    <source>
        <dbReference type="ARBA" id="ARBA00022517"/>
    </source>
</evidence>
<keyword evidence="8" id="KW-1185">Reference proteome</keyword>
<evidence type="ECO:0000313" key="7">
    <source>
        <dbReference type="EMBL" id="CFX80247.1"/>
    </source>
</evidence>
<protein>
    <recommendedName>
        <fullName evidence="6">Ribosomal processing cysteine protease Prp</fullName>
    </recommendedName>
</protein>
<dbReference type="Pfam" id="PF04327">
    <property type="entry name" value="Peptidase_Prp"/>
    <property type="match status" value="1"/>
</dbReference>
<dbReference type="GO" id="GO:0008234">
    <property type="term" value="F:cysteine-type peptidase activity"/>
    <property type="evidence" value="ECO:0007669"/>
    <property type="project" value="UniProtKB-KW"/>
</dbReference>
<evidence type="ECO:0000256" key="4">
    <source>
        <dbReference type="ARBA" id="ARBA00022807"/>
    </source>
</evidence>
<evidence type="ECO:0000256" key="5">
    <source>
        <dbReference type="ARBA" id="ARBA00044503"/>
    </source>
</evidence>
<dbReference type="GO" id="GO:0006508">
    <property type="term" value="P:proteolysis"/>
    <property type="evidence" value="ECO:0007669"/>
    <property type="project" value="UniProtKB-KW"/>
</dbReference>
<comment type="similarity">
    <text evidence="5">Belongs to the Prp family.</text>
</comment>
<keyword evidence="3" id="KW-0378">Hydrolase</keyword>
<dbReference type="RefSeq" id="WP_046498148.1">
    <property type="nucleotide sequence ID" value="NZ_CGIH01000031.1"/>
</dbReference>
<evidence type="ECO:0000256" key="2">
    <source>
        <dbReference type="ARBA" id="ARBA00022670"/>
    </source>
</evidence>
<dbReference type="SUPFAM" id="SSF118010">
    <property type="entry name" value="TM1457-like"/>
    <property type="match status" value="1"/>
</dbReference>
<reference evidence="7 8" key="1">
    <citation type="submission" date="2015-03" db="EMBL/GenBank/DDBJ databases">
        <authorList>
            <person name="Murphy D."/>
        </authorList>
    </citation>
    <scope>NUCLEOTIDE SEQUENCE [LARGE SCALE GENOMIC DNA]</scope>
    <source>
        <strain evidence="7 8">OL-4</strain>
    </source>
</reference>
<dbReference type="PANTHER" id="PTHR39178:SF1">
    <property type="entry name" value="RIBOSOMAL-PROCESSING CYSTEINE PROTEASE PRP"/>
    <property type="match status" value="1"/>
</dbReference>
<dbReference type="AlphaFoldDB" id="A0A0E4GB63"/>
<evidence type="ECO:0000256" key="3">
    <source>
        <dbReference type="ARBA" id="ARBA00022801"/>
    </source>
</evidence>
<sequence>MVTVNIIYDGENIVGFKAEGHAGYARAGRDIYCAGVSAITGTALIGLQKHLTHPPIYQEKDGWLSCQLPLDIKKEDMANAQIILTTMEAGLRSLQETNPRYIKVIQGGAKYVQD</sequence>
<dbReference type="Gene3D" id="3.30.70.1490">
    <property type="entry name" value="Cysteine protease Prp"/>
    <property type="match status" value="1"/>
</dbReference>
<keyword evidence="4" id="KW-0788">Thiol protease</keyword>
<gene>
    <name evidence="7" type="ORF">1898</name>
</gene>
<evidence type="ECO:0000313" key="8">
    <source>
        <dbReference type="Proteomes" id="UP000045545"/>
    </source>
</evidence>
<evidence type="ECO:0000256" key="6">
    <source>
        <dbReference type="ARBA" id="ARBA00044538"/>
    </source>
</evidence>
<organism evidence="7 8">
    <name type="scientific">Syntrophomonas zehnderi OL-4</name>
    <dbReference type="NCBI Taxonomy" id="690567"/>
    <lineage>
        <taxon>Bacteria</taxon>
        <taxon>Bacillati</taxon>
        <taxon>Bacillota</taxon>
        <taxon>Clostridia</taxon>
        <taxon>Eubacteriales</taxon>
        <taxon>Syntrophomonadaceae</taxon>
        <taxon>Syntrophomonas</taxon>
    </lineage>
</organism>
<dbReference type="CDD" id="cd16332">
    <property type="entry name" value="Prp-like"/>
    <property type="match status" value="1"/>
</dbReference>
<dbReference type="InterPro" id="IPR007422">
    <property type="entry name" value="Peptidase_Prp"/>
</dbReference>
<dbReference type="EMBL" id="CGIH01000031">
    <property type="protein sequence ID" value="CFX80247.1"/>
    <property type="molecule type" value="Genomic_DNA"/>
</dbReference>
<dbReference type="GO" id="GO:0042254">
    <property type="term" value="P:ribosome biogenesis"/>
    <property type="evidence" value="ECO:0007669"/>
    <property type="project" value="UniProtKB-KW"/>
</dbReference>
<dbReference type="InterPro" id="IPR036764">
    <property type="entry name" value="Peptidase_Prp_sf"/>
</dbReference>